<proteinExistence type="predicted"/>
<dbReference type="OrthoDB" id="10264063at2759"/>
<dbReference type="EMBL" id="UYRU01057963">
    <property type="protein sequence ID" value="VDN13997.1"/>
    <property type="molecule type" value="Genomic_DNA"/>
</dbReference>
<dbReference type="AlphaFoldDB" id="A0A3P7LQQ6"/>
<gene>
    <name evidence="2" type="ORF">DILT_LOCUS9828</name>
</gene>
<accession>A0A3P7LQQ6</accession>
<dbReference type="Proteomes" id="UP000281553">
    <property type="component" value="Unassembled WGS sequence"/>
</dbReference>
<dbReference type="PANTHER" id="PTHR21683:SF3">
    <property type="entry name" value="CILIA AND FLAGELLA ASSOCIATED PROTEIN 100"/>
    <property type="match status" value="1"/>
</dbReference>
<dbReference type="PANTHER" id="PTHR21683">
    <property type="entry name" value="COILED-COIL DOMAIN-CONTAINING PROTEIN 42 LIKE-2-LIKE-RELATED"/>
    <property type="match status" value="1"/>
</dbReference>
<evidence type="ECO:0000313" key="2">
    <source>
        <dbReference type="EMBL" id="VDN13997.1"/>
    </source>
</evidence>
<keyword evidence="1" id="KW-0175">Coiled coil</keyword>
<reference evidence="2 3" key="1">
    <citation type="submission" date="2018-11" db="EMBL/GenBank/DDBJ databases">
        <authorList>
            <consortium name="Pathogen Informatics"/>
        </authorList>
    </citation>
    <scope>NUCLEOTIDE SEQUENCE [LARGE SCALE GENOMIC DNA]</scope>
</reference>
<keyword evidence="3" id="KW-1185">Reference proteome</keyword>
<dbReference type="InterPro" id="IPR051147">
    <property type="entry name" value="CFAP_domain-containing"/>
</dbReference>
<name>A0A3P7LQQ6_DIBLA</name>
<organism evidence="2 3">
    <name type="scientific">Dibothriocephalus latus</name>
    <name type="common">Fish tapeworm</name>
    <name type="synonym">Diphyllobothrium latum</name>
    <dbReference type="NCBI Taxonomy" id="60516"/>
    <lineage>
        <taxon>Eukaryota</taxon>
        <taxon>Metazoa</taxon>
        <taxon>Spiralia</taxon>
        <taxon>Lophotrochozoa</taxon>
        <taxon>Platyhelminthes</taxon>
        <taxon>Cestoda</taxon>
        <taxon>Eucestoda</taxon>
        <taxon>Diphyllobothriidea</taxon>
        <taxon>Diphyllobothriidae</taxon>
        <taxon>Dibothriocephalus</taxon>
    </lineage>
</organism>
<evidence type="ECO:0000313" key="3">
    <source>
        <dbReference type="Proteomes" id="UP000281553"/>
    </source>
</evidence>
<evidence type="ECO:0000256" key="1">
    <source>
        <dbReference type="SAM" id="Coils"/>
    </source>
</evidence>
<feature type="coiled-coil region" evidence="1">
    <location>
        <begin position="66"/>
        <end position="100"/>
    </location>
</feature>
<sequence length="121" mass="14177">MIPMQHSHHALYDEKMRGTALLTSNPLHFPSRTSSIQMLTAIEEKIEELYEKLRKFPPDLVKAVRIEKELARRERVRMEVKKAERQHQEERIERALQRANAAPKKPVGPRQSFCPLLYSSC</sequence>
<protein>
    <submittedName>
        <fullName evidence="2">Uncharacterized protein</fullName>
    </submittedName>
</protein>